<keyword evidence="3" id="KW-1185">Reference proteome</keyword>
<dbReference type="KEGG" id="pdh:B9T62_11305"/>
<dbReference type="AlphaFoldDB" id="A0A2Z2KK38"/>
<dbReference type="CDD" id="cd10451">
    <property type="entry name" value="GIY-YIG_LuxR_like"/>
    <property type="match status" value="1"/>
</dbReference>
<gene>
    <name evidence="2" type="ORF">B9T62_11305</name>
</gene>
<dbReference type="SUPFAM" id="SSF82771">
    <property type="entry name" value="GIY-YIG endonuclease"/>
    <property type="match status" value="1"/>
</dbReference>
<dbReference type="OrthoDB" id="9134286at2"/>
<proteinExistence type="predicted"/>
<dbReference type="RefSeq" id="WP_087915333.1">
    <property type="nucleotide sequence ID" value="NZ_CP021780.1"/>
</dbReference>
<accession>A0A2Z2KK38</accession>
<evidence type="ECO:0000313" key="2">
    <source>
        <dbReference type="EMBL" id="ASA21322.1"/>
    </source>
</evidence>
<name>A0A2Z2KK38_9BACL</name>
<dbReference type="EMBL" id="CP021780">
    <property type="protein sequence ID" value="ASA21322.1"/>
    <property type="molecule type" value="Genomic_DNA"/>
</dbReference>
<evidence type="ECO:0000313" key="3">
    <source>
        <dbReference type="Proteomes" id="UP000249890"/>
    </source>
</evidence>
<dbReference type="Gene3D" id="3.40.1440.10">
    <property type="entry name" value="GIY-YIG endonuclease"/>
    <property type="match status" value="1"/>
</dbReference>
<reference evidence="2 3" key="1">
    <citation type="submission" date="2017-06" db="EMBL/GenBank/DDBJ databases">
        <title>Complete genome sequence of Paenibacillus donghaensis KCTC 13049T isolated from East Sea sediment, South Korea.</title>
        <authorList>
            <person name="Jung B.K."/>
            <person name="Hong S.-J."/>
            <person name="Shin J.-H."/>
        </authorList>
    </citation>
    <scope>NUCLEOTIDE SEQUENCE [LARGE SCALE GENOMIC DNA]</scope>
    <source>
        <strain evidence="2 3">KCTC 13049</strain>
    </source>
</reference>
<organism evidence="2 3">
    <name type="scientific">Paenibacillus donghaensis</name>
    <dbReference type="NCBI Taxonomy" id="414771"/>
    <lineage>
        <taxon>Bacteria</taxon>
        <taxon>Bacillati</taxon>
        <taxon>Bacillota</taxon>
        <taxon>Bacilli</taxon>
        <taxon>Bacillales</taxon>
        <taxon>Paenibacillaceae</taxon>
        <taxon>Paenibacillus</taxon>
    </lineage>
</organism>
<dbReference type="InterPro" id="IPR000305">
    <property type="entry name" value="GIY-YIG_endonuc"/>
</dbReference>
<dbReference type="Proteomes" id="UP000249890">
    <property type="component" value="Chromosome"/>
</dbReference>
<evidence type="ECO:0000259" key="1">
    <source>
        <dbReference type="Pfam" id="PF01541"/>
    </source>
</evidence>
<dbReference type="Pfam" id="PF01541">
    <property type="entry name" value="GIY-YIG"/>
    <property type="match status" value="1"/>
</dbReference>
<protein>
    <recommendedName>
        <fullName evidence="1">GIY-YIG domain-containing protein</fullName>
    </recommendedName>
</protein>
<sequence>MDKARRKEIANQYTHTHRAMGVYRIVHTDSGKSMVGSSLNLEGVWNKHKFMLDIDKHTNKELAADWKQYGEEAFRFEILEQLKPEEEYVTDVAELAKYRKRLPELEQKWMDQLAPYGENGYHQLKQDSESLK</sequence>
<feature type="domain" description="GIY-YIG" evidence="1">
    <location>
        <begin position="20"/>
        <end position="115"/>
    </location>
</feature>
<dbReference type="InterPro" id="IPR035901">
    <property type="entry name" value="GIY-YIG_endonuc_sf"/>
</dbReference>